<name>A0ABY7E4W7_MYAAR</name>
<feature type="compositionally biased region" description="Polar residues" evidence="1">
    <location>
        <begin position="67"/>
        <end position="76"/>
    </location>
</feature>
<dbReference type="InterPro" id="IPR002048">
    <property type="entry name" value="EF_hand_dom"/>
</dbReference>
<dbReference type="InterPro" id="IPR001611">
    <property type="entry name" value="Leu-rich_rpt"/>
</dbReference>
<dbReference type="SUPFAM" id="SSF47473">
    <property type="entry name" value="EF-hand"/>
    <property type="match status" value="1"/>
</dbReference>
<dbReference type="Pfam" id="PF13516">
    <property type="entry name" value="LRR_6"/>
    <property type="match status" value="6"/>
</dbReference>
<dbReference type="CDD" id="cd00051">
    <property type="entry name" value="EFh"/>
    <property type="match status" value="1"/>
</dbReference>
<dbReference type="PANTHER" id="PTHR24114:SF50">
    <property type="entry name" value="RNI-LIKE PROTEIN"/>
    <property type="match status" value="1"/>
</dbReference>
<feature type="compositionally biased region" description="Acidic residues" evidence="1">
    <location>
        <begin position="41"/>
        <end position="50"/>
    </location>
</feature>
<evidence type="ECO:0000256" key="1">
    <source>
        <dbReference type="SAM" id="MobiDB-lite"/>
    </source>
</evidence>
<dbReference type="Proteomes" id="UP001164746">
    <property type="component" value="Chromosome 4"/>
</dbReference>
<accession>A0ABY7E4W7</accession>
<dbReference type="PROSITE" id="PS50222">
    <property type="entry name" value="EF_HAND_2"/>
    <property type="match status" value="1"/>
</dbReference>
<evidence type="ECO:0000313" key="4">
    <source>
        <dbReference type="Proteomes" id="UP001164746"/>
    </source>
</evidence>
<dbReference type="EMBL" id="CP111015">
    <property type="protein sequence ID" value="WAR03852.1"/>
    <property type="molecule type" value="Genomic_DNA"/>
</dbReference>
<evidence type="ECO:0000313" key="3">
    <source>
        <dbReference type="EMBL" id="WAR03852.1"/>
    </source>
</evidence>
<dbReference type="InterPro" id="IPR011992">
    <property type="entry name" value="EF-hand-dom_pair"/>
</dbReference>
<organism evidence="3 4">
    <name type="scientific">Mya arenaria</name>
    <name type="common">Soft-shell clam</name>
    <dbReference type="NCBI Taxonomy" id="6604"/>
    <lineage>
        <taxon>Eukaryota</taxon>
        <taxon>Metazoa</taxon>
        <taxon>Spiralia</taxon>
        <taxon>Lophotrochozoa</taxon>
        <taxon>Mollusca</taxon>
        <taxon>Bivalvia</taxon>
        <taxon>Autobranchia</taxon>
        <taxon>Heteroconchia</taxon>
        <taxon>Euheterodonta</taxon>
        <taxon>Imparidentia</taxon>
        <taxon>Neoheterodontei</taxon>
        <taxon>Myida</taxon>
        <taxon>Myoidea</taxon>
        <taxon>Myidae</taxon>
        <taxon>Mya</taxon>
    </lineage>
</organism>
<keyword evidence="4" id="KW-1185">Reference proteome</keyword>
<dbReference type="Gene3D" id="3.80.10.10">
    <property type="entry name" value="Ribonuclease Inhibitor"/>
    <property type="match status" value="2"/>
</dbReference>
<feature type="region of interest" description="Disordered" evidence="1">
    <location>
        <begin position="41"/>
        <end position="90"/>
    </location>
</feature>
<reference evidence="3" key="1">
    <citation type="submission" date="2022-11" db="EMBL/GenBank/DDBJ databases">
        <title>Centuries of genome instability and evolution in soft-shell clam transmissible cancer (bioRxiv).</title>
        <authorList>
            <person name="Hart S.F.M."/>
            <person name="Yonemitsu M.A."/>
            <person name="Giersch R.M."/>
            <person name="Beal B.F."/>
            <person name="Arriagada G."/>
            <person name="Davis B.W."/>
            <person name="Ostrander E.A."/>
            <person name="Goff S.P."/>
            <person name="Metzger M.J."/>
        </authorList>
    </citation>
    <scope>NUCLEOTIDE SEQUENCE</scope>
    <source>
        <strain evidence="3">MELC-2E11</strain>
        <tissue evidence="3">Siphon/mantle</tissue>
    </source>
</reference>
<proteinExistence type="predicted"/>
<dbReference type="InterPro" id="IPR052394">
    <property type="entry name" value="LRR-containing"/>
</dbReference>
<dbReference type="PROSITE" id="PS51450">
    <property type="entry name" value="LRR"/>
    <property type="match status" value="1"/>
</dbReference>
<protein>
    <submittedName>
        <fullName evidence="3">LR74B-like protein</fullName>
    </submittedName>
</protein>
<dbReference type="PANTHER" id="PTHR24114">
    <property type="entry name" value="LEUCINE RICH REPEAT FAMILY PROTEIN"/>
    <property type="match status" value="1"/>
</dbReference>
<dbReference type="Gene3D" id="1.10.238.10">
    <property type="entry name" value="EF-hand"/>
    <property type="match status" value="1"/>
</dbReference>
<gene>
    <name evidence="3" type="ORF">MAR_010410</name>
</gene>
<dbReference type="SMART" id="SM00368">
    <property type="entry name" value="LRR_RI"/>
    <property type="match status" value="8"/>
</dbReference>
<dbReference type="SUPFAM" id="SSF52047">
    <property type="entry name" value="RNI-like"/>
    <property type="match status" value="1"/>
</dbReference>
<sequence>MIVSTMEAILATSSPMPRACKSADPRVFITDFDLGDIEEEYDADVNEDDNAGSRTISRQSNRSRRSQLGSAGTGVTQRGHGSDSDSDEDRQKVHAFDADFSNVDIHDEKAFDTDLEVEELVGHFLDGSYDQTTTYDHTGKTSYIDTCKRLGVVPASYFLRHMQDRQLSMRHHGLGPAGMRALAESLTSNSSVIELDLSDNWLGPQGGIAVFEMLKENCFITELNLSDNRLGSECAADLSAILQQNVTLTHVTLAGGLVLTCSITGGLVLTCSITGGLVLTCSITGGLVLTCYITGGLVLTCSITGGLVLTCSITGGLVLTNNITGGLLLTNYITGGLVLTNHITDGLLLTNYITGGLVLTNNITDGLLLTNYITGGLVLTCSITGNDFDDHSAPYLAEAIMNTTKVQYLDLSHNQLGEVSGLILGPAIADNTCIKELDLSWNCFRRKGAVAITQGIKNNVYMKKMNLSWNGFGLDGAVGLQDALKGNSVLQELDISNNRITPEGAVVIGKGLSVNETLTTLKMGKNPMQSAGCYGICAAILRNPNCVLKVLDFSDILVNKDFEEVYGQVREQIPDIRMTHGGMEPPPKPKAKVHPMTKLVNYIEKHELRLVDFFNKFDKDGSMSVTHEEFLEGIEETGIKLSEEEIEVLLDDELVVCHVDFQEKREQINTVLTVMQPRPMTS</sequence>
<feature type="domain" description="EF-hand" evidence="2">
    <location>
        <begin position="605"/>
        <end position="640"/>
    </location>
</feature>
<evidence type="ECO:0000259" key="2">
    <source>
        <dbReference type="PROSITE" id="PS50222"/>
    </source>
</evidence>
<dbReference type="InterPro" id="IPR032675">
    <property type="entry name" value="LRR_dom_sf"/>
</dbReference>